<sequence length="115" mass="13357">MKDARDNKRELWIMFQDMSKAFDSVSAELLILALRHIRIPERFVSLIEKLLRNRENQVLTSHGNTLAYNVEDVHRIAESKLGYIMKEKWISNLHSQSKKKLSVQASVAAYVDDTN</sequence>
<dbReference type="AlphaFoldDB" id="A0A397JQC0"/>
<accession>A0A397JQC0</accession>
<comment type="caution">
    <text evidence="1">The sequence shown here is derived from an EMBL/GenBank/DDBJ whole genome shotgun (WGS) entry which is preliminary data.</text>
</comment>
<dbReference type="Proteomes" id="UP000266861">
    <property type="component" value="Unassembled WGS sequence"/>
</dbReference>
<name>A0A397JQC0_9GLOM</name>
<dbReference type="OrthoDB" id="410104at2759"/>
<organism evidence="1 2">
    <name type="scientific">Diversispora epigaea</name>
    <dbReference type="NCBI Taxonomy" id="1348612"/>
    <lineage>
        <taxon>Eukaryota</taxon>
        <taxon>Fungi</taxon>
        <taxon>Fungi incertae sedis</taxon>
        <taxon>Mucoromycota</taxon>
        <taxon>Glomeromycotina</taxon>
        <taxon>Glomeromycetes</taxon>
        <taxon>Diversisporales</taxon>
        <taxon>Diversisporaceae</taxon>
        <taxon>Diversispora</taxon>
    </lineage>
</organism>
<protein>
    <submittedName>
        <fullName evidence="1">Uncharacterized protein</fullName>
    </submittedName>
</protein>
<reference evidence="1 2" key="1">
    <citation type="submission" date="2018-08" db="EMBL/GenBank/DDBJ databases">
        <title>Genome and evolution of the arbuscular mycorrhizal fungus Diversispora epigaea (formerly Glomus versiforme) and its bacterial endosymbionts.</title>
        <authorList>
            <person name="Sun X."/>
            <person name="Fei Z."/>
            <person name="Harrison M."/>
        </authorList>
    </citation>
    <scope>NUCLEOTIDE SEQUENCE [LARGE SCALE GENOMIC DNA]</scope>
    <source>
        <strain evidence="1 2">IT104</strain>
    </source>
</reference>
<evidence type="ECO:0000313" key="1">
    <source>
        <dbReference type="EMBL" id="RHZ87113.1"/>
    </source>
</evidence>
<keyword evidence="2" id="KW-1185">Reference proteome</keyword>
<dbReference type="EMBL" id="PQFF01000038">
    <property type="protein sequence ID" value="RHZ87113.1"/>
    <property type="molecule type" value="Genomic_DNA"/>
</dbReference>
<proteinExistence type="predicted"/>
<gene>
    <name evidence="1" type="ORF">Glove_40g117</name>
</gene>
<evidence type="ECO:0000313" key="2">
    <source>
        <dbReference type="Proteomes" id="UP000266861"/>
    </source>
</evidence>
<dbReference type="STRING" id="1348612.A0A397JQC0"/>